<protein>
    <recommendedName>
        <fullName evidence="7">Enoyl reductase (ER) domain-containing protein</fullName>
    </recommendedName>
</protein>
<dbReference type="GO" id="GO:0005737">
    <property type="term" value="C:cytoplasm"/>
    <property type="evidence" value="ECO:0007669"/>
    <property type="project" value="TreeGrafter"/>
</dbReference>
<keyword evidence="9" id="KW-1185">Reference proteome</keyword>
<dbReference type="GO" id="GO:0004022">
    <property type="term" value="F:alcohol dehydrogenase (NAD+) activity"/>
    <property type="evidence" value="ECO:0007669"/>
    <property type="project" value="TreeGrafter"/>
</dbReference>
<name>R0KTA0_EXST2</name>
<dbReference type="Pfam" id="PF00107">
    <property type="entry name" value="ADH_zinc_N"/>
    <property type="match status" value="1"/>
</dbReference>
<dbReference type="CDD" id="cd08297">
    <property type="entry name" value="CAD3"/>
    <property type="match status" value="1"/>
</dbReference>
<dbReference type="PANTHER" id="PTHR42940:SF5">
    <property type="entry name" value="ALCOHOL DEHYDROGENASE 2"/>
    <property type="match status" value="1"/>
</dbReference>
<evidence type="ECO:0000259" key="7">
    <source>
        <dbReference type="SMART" id="SM00829"/>
    </source>
</evidence>
<keyword evidence="4" id="KW-0862">Zinc</keyword>
<gene>
    <name evidence="8" type="ORF">SETTUDRAFT_182484</name>
</gene>
<evidence type="ECO:0000256" key="4">
    <source>
        <dbReference type="ARBA" id="ARBA00022833"/>
    </source>
</evidence>
<evidence type="ECO:0000256" key="2">
    <source>
        <dbReference type="ARBA" id="ARBA00008072"/>
    </source>
</evidence>
<dbReference type="AlphaFoldDB" id="R0KTA0"/>
<dbReference type="Proteomes" id="UP000016935">
    <property type="component" value="Unassembled WGS sequence"/>
</dbReference>
<organism evidence="8 9">
    <name type="scientific">Exserohilum turcicum (strain 28A)</name>
    <name type="common">Northern leaf blight fungus</name>
    <name type="synonym">Setosphaeria turcica</name>
    <dbReference type="NCBI Taxonomy" id="671987"/>
    <lineage>
        <taxon>Eukaryota</taxon>
        <taxon>Fungi</taxon>
        <taxon>Dikarya</taxon>
        <taxon>Ascomycota</taxon>
        <taxon>Pezizomycotina</taxon>
        <taxon>Dothideomycetes</taxon>
        <taxon>Pleosporomycetidae</taxon>
        <taxon>Pleosporales</taxon>
        <taxon>Pleosporineae</taxon>
        <taxon>Pleosporaceae</taxon>
        <taxon>Exserohilum</taxon>
    </lineage>
</organism>
<dbReference type="EMBL" id="KB908482">
    <property type="protein sequence ID" value="EOA91022.1"/>
    <property type="molecule type" value="Genomic_DNA"/>
</dbReference>
<evidence type="ECO:0000313" key="8">
    <source>
        <dbReference type="EMBL" id="EOA91022.1"/>
    </source>
</evidence>
<dbReference type="InterPro" id="IPR036291">
    <property type="entry name" value="NAD(P)-bd_dom_sf"/>
</dbReference>
<evidence type="ECO:0000256" key="6">
    <source>
        <dbReference type="ARBA" id="ARBA00023027"/>
    </source>
</evidence>
<dbReference type="OrthoDB" id="1879366at2759"/>
<dbReference type="HOGENOM" id="CLU_026673_20_1_1"/>
<dbReference type="GeneID" id="19401919"/>
<dbReference type="FunFam" id="3.40.50.720:FF:000039">
    <property type="entry name" value="Alcohol dehydrogenase AdhP"/>
    <property type="match status" value="1"/>
</dbReference>
<dbReference type="SMART" id="SM00829">
    <property type="entry name" value="PKS_ER"/>
    <property type="match status" value="1"/>
</dbReference>
<reference evidence="8 9" key="1">
    <citation type="journal article" date="2012" name="PLoS Pathog.">
        <title>Diverse lifestyles and strategies of plant pathogenesis encoded in the genomes of eighteen Dothideomycetes fungi.</title>
        <authorList>
            <person name="Ohm R.A."/>
            <person name="Feau N."/>
            <person name="Henrissat B."/>
            <person name="Schoch C.L."/>
            <person name="Horwitz B.A."/>
            <person name="Barry K.W."/>
            <person name="Condon B.J."/>
            <person name="Copeland A.C."/>
            <person name="Dhillon B."/>
            <person name="Glaser F."/>
            <person name="Hesse C.N."/>
            <person name="Kosti I."/>
            <person name="LaButti K."/>
            <person name="Lindquist E.A."/>
            <person name="Lucas S."/>
            <person name="Salamov A.A."/>
            <person name="Bradshaw R.E."/>
            <person name="Ciuffetti L."/>
            <person name="Hamelin R.C."/>
            <person name="Kema G.H.J."/>
            <person name="Lawrence C."/>
            <person name="Scott J.A."/>
            <person name="Spatafora J.W."/>
            <person name="Turgeon B.G."/>
            <person name="de Wit P.J.G.M."/>
            <person name="Zhong S."/>
            <person name="Goodwin S.B."/>
            <person name="Grigoriev I.V."/>
        </authorList>
    </citation>
    <scope>NUCLEOTIDE SEQUENCE [LARGE SCALE GENOMIC DNA]</scope>
    <source>
        <strain evidence="9">28A</strain>
    </source>
</reference>
<dbReference type="STRING" id="671987.R0KTA0"/>
<proteinExistence type="inferred from homology"/>
<dbReference type="RefSeq" id="XP_008021693.1">
    <property type="nucleotide sequence ID" value="XM_008023502.1"/>
</dbReference>
<feature type="domain" description="Enoyl reductase (ER)" evidence="7">
    <location>
        <begin position="22"/>
        <end position="357"/>
    </location>
</feature>
<dbReference type="SUPFAM" id="SSF50129">
    <property type="entry name" value="GroES-like"/>
    <property type="match status" value="1"/>
</dbReference>
<evidence type="ECO:0000256" key="1">
    <source>
        <dbReference type="ARBA" id="ARBA00001947"/>
    </source>
</evidence>
<comment type="cofactor">
    <cofactor evidence="1">
        <name>Zn(2+)</name>
        <dbReference type="ChEBI" id="CHEBI:29105"/>
    </cofactor>
</comment>
<dbReference type="GO" id="GO:0046872">
    <property type="term" value="F:metal ion binding"/>
    <property type="evidence" value="ECO:0007669"/>
    <property type="project" value="UniProtKB-KW"/>
</dbReference>
<sequence length="411" mass="43363">MAAAAPPSLPAKYKAVIYDKPGSVSTAVTMLDMPTPGPGEILVHLTHSGVCHSDFGVMTNSWKSLPFPTQPGQVGGHEGVGSIVQMGPGTDNAAVRLGQRVGIKWMAGICEACEACRAGVDASCFSGKVSGYYTPGTFQQYVLAPANYVTPIPDALPSDAAAPLLCAGVTVYSALRKTNAESGKWVVISGAGGGLGHLAVQFSARGIGHRVIGIDHSSKKDIIMESGAEHFIAVDGDQDVVEAVKSLTNGLGAHAVVVCTASNMAYAQSAQMLRFGGRVVCVGIPEGESVPMKSAVPSLLVASSLQIVGSAVGSRQEAIETMEFAARGIIKTHFRTEKMDKLTEVFQEMEQGPKNIVTMNEENGRIIVPLPSPSFQAAYQLYDPLQNPLHRFGNRILRKTRAYTSYAYLAP</sequence>
<evidence type="ECO:0000256" key="5">
    <source>
        <dbReference type="ARBA" id="ARBA00023002"/>
    </source>
</evidence>
<dbReference type="InterPro" id="IPR013149">
    <property type="entry name" value="ADH-like_C"/>
</dbReference>
<dbReference type="Gene3D" id="3.90.180.10">
    <property type="entry name" value="Medium-chain alcohol dehydrogenases, catalytic domain"/>
    <property type="match status" value="1"/>
</dbReference>
<dbReference type="Gene3D" id="3.40.50.720">
    <property type="entry name" value="NAD(P)-binding Rossmann-like Domain"/>
    <property type="match status" value="1"/>
</dbReference>
<dbReference type="eggNOG" id="KOG0023">
    <property type="taxonomic scope" value="Eukaryota"/>
</dbReference>
<keyword evidence="6" id="KW-0520">NAD</keyword>
<keyword evidence="5" id="KW-0560">Oxidoreductase</keyword>
<evidence type="ECO:0000313" key="9">
    <source>
        <dbReference type="Proteomes" id="UP000016935"/>
    </source>
</evidence>
<reference evidence="8 9" key="2">
    <citation type="journal article" date="2013" name="PLoS Genet.">
        <title>Comparative genome structure, secondary metabolite, and effector coding capacity across Cochliobolus pathogens.</title>
        <authorList>
            <person name="Condon B.J."/>
            <person name="Leng Y."/>
            <person name="Wu D."/>
            <person name="Bushley K.E."/>
            <person name="Ohm R.A."/>
            <person name="Otillar R."/>
            <person name="Martin J."/>
            <person name="Schackwitz W."/>
            <person name="Grimwood J."/>
            <person name="MohdZainudin N."/>
            <person name="Xue C."/>
            <person name="Wang R."/>
            <person name="Manning V.A."/>
            <person name="Dhillon B."/>
            <person name="Tu Z.J."/>
            <person name="Steffenson B.J."/>
            <person name="Salamov A."/>
            <person name="Sun H."/>
            <person name="Lowry S."/>
            <person name="LaButti K."/>
            <person name="Han J."/>
            <person name="Copeland A."/>
            <person name="Lindquist E."/>
            <person name="Barry K."/>
            <person name="Schmutz J."/>
            <person name="Baker S.E."/>
            <person name="Ciuffetti L.M."/>
            <person name="Grigoriev I.V."/>
            <person name="Zhong S."/>
            <person name="Turgeon B.G."/>
        </authorList>
    </citation>
    <scope>NUCLEOTIDE SEQUENCE [LARGE SCALE GENOMIC DNA]</scope>
    <source>
        <strain evidence="9">28A</strain>
    </source>
</reference>
<dbReference type="InterPro" id="IPR020843">
    <property type="entry name" value="ER"/>
</dbReference>
<dbReference type="InterPro" id="IPR011032">
    <property type="entry name" value="GroES-like_sf"/>
</dbReference>
<accession>R0KTA0</accession>
<evidence type="ECO:0000256" key="3">
    <source>
        <dbReference type="ARBA" id="ARBA00022723"/>
    </source>
</evidence>
<dbReference type="PANTHER" id="PTHR42940">
    <property type="entry name" value="ALCOHOL DEHYDROGENASE 1-RELATED"/>
    <property type="match status" value="1"/>
</dbReference>
<dbReference type="InterPro" id="IPR013154">
    <property type="entry name" value="ADH-like_N"/>
</dbReference>
<keyword evidence="3" id="KW-0479">Metal-binding</keyword>
<dbReference type="Pfam" id="PF08240">
    <property type="entry name" value="ADH_N"/>
    <property type="match status" value="1"/>
</dbReference>
<comment type="similarity">
    <text evidence="2">Belongs to the zinc-containing alcohol dehydrogenase family.</text>
</comment>
<dbReference type="SUPFAM" id="SSF51735">
    <property type="entry name" value="NAD(P)-binding Rossmann-fold domains"/>
    <property type="match status" value="1"/>
</dbReference>